<feature type="active site" description="Charge relay system" evidence="4">
    <location>
        <position position="268"/>
    </location>
</feature>
<evidence type="ECO:0000313" key="6">
    <source>
        <dbReference type="EMBL" id="CAA9322972.1"/>
    </source>
</evidence>
<dbReference type="InterPro" id="IPR000952">
    <property type="entry name" value="AB_hydrolase_4_CS"/>
</dbReference>
<dbReference type="EMBL" id="CADCTX010000488">
    <property type="protein sequence ID" value="CAA9322972.1"/>
    <property type="molecule type" value="Genomic_DNA"/>
</dbReference>
<evidence type="ECO:0000256" key="1">
    <source>
        <dbReference type="ARBA" id="ARBA00010884"/>
    </source>
</evidence>
<dbReference type="NCBIfam" id="NF008218">
    <property type="entry name" value="PRK10985.1"/>
    <property type="match status" value="1"/>
</dbReference>
<evidence type="ECO:0000256" key="3">
    <source>
        <dbReference type="ARBA" id="ARBA00022801"/>
    </source>
</evidence>
<dbReference type="GO" id="GO:0034338">
    <property type="term" value="F:short-chain carboxylesterase activity"/>
    <property type="evidence" value="ECO:0007669"/>
    <property type="project" value="TreeGrafter"/>
</dbReference>
<dbReference type="Pfam" id="PF00561">
    <property type="entry name" value="Abhydrolase_1"/>
    <property type="match status" value="1"/>
</dbReference>
<feature type="active site" description="Charge relay system" evidence="4">
    <location>
        <position position="299"/>
    </location>
</feature>
<protein>
    <submittedName>
        <fullName evidence="6">Hydrolase, alpha/beta fold family functionally coupled to Phosphoribulokinase</fullName>
    </submittedName>
</protein>
<organism evidence="6">
    <name type="scientific">uncultured Gemmatimonadaceae bacterium</name>
    <dbReference type="NCBI Taxonomy" id="246130"/>
    <lineage>
        <taxon>Bacteria</taxon>
        <taxon>Pseudomonadati</taxon>
        <taxon>Gemmatimonadota</taxon>
        <taxon>Gemmatimonadia</taxon>
        <taxon>Gemmatimonadales</taxon>
        <taxon>Gemmatimonadaceae</taxon>
        <taxon>environmental samples</taxon>
    </lineage>
</organism>
<dbReference type="InterPro" id="IPR050960">
    <property type="entry name" value="AB_hydrolase_4_sf"/>
</dbReference>
<dbReference type="PANTHER" id="PTHR10794">
    <property type="entry name" value="ABHYDROLASE DOMAIN-CONTAINING PROTEIN"/>
    <property type="match status" value="1"/>
</dbReference>
<dbReference type="Gene3D" id="3.40.50.1820">
    <property type="entry name" value="alpha/beta hydrolase"/>
    <property type="match status" value="1"/>
</dbReference>
<reference evidence="6" key="1">
    <citation type="submission" date="2020-02" db="EMBL/GenBank/DDBJ databases">
        <authorList>
            <person name="Meier V. D."/>
        </authorList>
    </citation>
    <scope>NUCLEOTIDE SEQUENCE</scope>
    <source>
        <strain evidence="6">AVDCRST_MAG40</strain>
    </source>
</reference>
<feature type="domain" description="AB hydrolase-1" evidence="5">
    <location>
        <begin position="61"/>
        <end position="303"/>
    </location>
</feature>
<dbReference type="PANTHER" id="PTHR10794:SF94">
    <property type="entry name" value="ESTERASE YHET-RELATED"/>
    <property type="match status" value="1"/>
</dbReference>
<proteinExistence type="inferred from homology"/>
<evidence type="ECO:0000256" key="2">
    <source>
        <dbReference type="ARBA" id="ARBA00022487"/>
    </source>
</evidence>
<keyword evidence="6" id="KW-0418">Kinase</keyword>
<dbReference type="InterPro" id="IPR012020">
    <property type="entry name" value="ABHD4"/>
</dbReference>
<accession>A0A6J4L5R4</accession>
<sequence length="334" mass="36717">MSDHTTAPFRPAWWAPGPHAQTIWGKFFRRHTPVATRRERWNTPDGDAVQLARLDAPPGAPRLLLLHGLEGAPQSHYVQGLFAACRARGWAMDLLIFRSCAGELNAARRLYHSGETEDLDLVLRRIAAEHPGAPLAVAGVSLGGNVLLKWLGERGADVPPTLRAAVAVSVPYDLARGSRHIEQGFARVYARGFLRSLKRKATAKRARYPDLFDPAALARVRTIWDFDEHVTAPVHGFASAADYYARSSAMHFLPTIRVPTLLLSAADDPFLPAPVLDEVRAVAAANPALTVRFVPHGGHVGFVGGRLPWRPEYWGEQRIIDFSASHFTDMQATA</sequence>
<evidence type="ECO:0000259" key="5">
    <source>
        <dbReference type="Pfam" id="PF00561"/>
    </source>
</evidence>
<dbReference type="InterPro" id="IPR029058">
    <property type="entry name" value="AB_hydrolase_fold"/>
</dbReference>
<dbReference type="PROSITE" id="PS01133">
    <property type="entry name" value="UPF0017"/>
    <property type="match status" value="1"/>
</dbReference>
<dbReference type="GO" id="GO:0016301">
    <property type="term" value="F:kinase activity"/>
    <property type="evidence" value="ECO:0007669"/>
    <property type="project" value="UniProtKB-KW"/>
</dbReference>
<feature type="active site" description="Charge relay system" evidence="4">
    <location>
        <position position="141"/>
    </location>
</feature>
<dbReference type="GO" id="GO:0047372">
    <property type="term" value="F:monoacylglycerol lipase activity"/>
    <property type="evidence" value="ECO:0007669"/>
    <property type="project" value="TreeGrafter"/>
</dbReference>
<keyword evidence="3 6" id="KW-0378">Hydrolase</keyword>
<dbReference type="AlphaFoldDB" id="A0A6J4L5R4"/>
<keyword evidence="6" id="KW-0808">Transferase</keyword>
<dbReference type="PIRSF" id="PIRSF005211">
    <property type="entry name" value="Ab_hydro_YheT"/>
    <property type="match status" value="1"/>
</dbReference>
<gene>
    <name evidence="6" type="ORF">AVDCRST_MAG40-1555</name>
</gene>
<dbReference type="InterPro" id="IPR000073">
    <property type="entry name" value="AB_hydrolase_1"/>
</dbReference>
<evidence type="ECO:0000256" key="4">
    <source>
        <dbReference type="PIRSR" id="PIRSR005211-1"/>
    </source>
</evidence>
<name>A0A6J4L5R4_9BACT</name>
<keyword evidence="2" id="KW-0719">Serine esterase</keyword>
<dbReference type="SUPFAM" id="SSF53474">
    <property type="entry name" value="alpha/beta-Hydrolases"/>
    <property type="match status" value="1"/>
</dbReference>
<comment type="similarity">
    <text evidence="1">Belongs to the AB hydrolase superfamily. AB hydrolase 4 family.</text>
</comment>